<accession>A0A0F9K1D2</accession>
<name>A0A0F9K1D2_9ZZZZ</name>
<gene>
    <name evidence="2" type="ORF">LCGC14_1690580</name>
</gene>
<dbReference type="Pfam" id="PF02915">
    <property type="entry name" value="Rubrerythrin"/>
    <property type="match status" value="1"/>
</dbReference>
<feature type="domain" description="Rubrerythrin diiron-binding" evidence="1">
    <location>
        <begin position="10"/>
        <end position="160"/>
    </location>
</feature>
<evidence type="ECO:0000259" key="1">
    <source>
        <dbReference type="Pfam" id="PF02915"/>
    </source>
</evidence>
<dbReference type="InterPro" id="IPR012347">
    <property type="entry name" value="Ferritin-like"/>
</dbReference>
<evidence type="ECO:0000313" key="2">
    <source>
        <dbReference type="EMBL" id="KKM15968.1"/>
    </source>
</evidence>
<comment type="caution">
    <text evidence="2">The sequence shown here is derived from an EMBL/GenBank/DDBJ whole genome shotgun (WGS) entry which is preliminary data.</text>
</comment>
<dbReference type="GO" id="GO:0016491">
    <property type="term" value="F:oxidoreductase activity"/>
    <property type="evidence" value="ECO:0007669"/>
    <property type="project" value="InterPro"/>
</dbReference>
<dbReference type="AlphaFoldDB" id="A0A0F9K1D2"/>
<sequence length="167" mass="19107">MTDILGAFEVFKVAEKIEINGAEFYSKQAQIAKNEEASKLFKRLEKAEIGHRKKFHQMHGDISPEERKLKNFSGDQSSYLEALADENVFVLREIGDYSNFNVNESVYANVNESVYAAIQVEQASIDLYEAIKPVVEKRHRKYVSAIAEQEYGHKKALLNLAKHLLKK</sequence>
<dbReference type="EMBL" id="LAZR01014782">
    <property type="protein sequence ID" value="KKM15968.1"/>
    <property type="molecule type" value="Genomic_DNA"/>
</dbReference>
<reference evidence="2" key="1">
    <citation type="journal article" date="2015" name="Nature">
        <title>Complex archaea that bridge the gap between prokaryotes and eukaryotes.</title>
        <authorList>
            <person name="Spang A."/>
            <person name="Saw J.H."/>
            <person name="Jorgensen S.L."/>
            <person name="Zaremba-Niedzwiedzka K."/>
            <person name="Martijn J."/>
            <person name="Lind A.E."/>
            <person name="van Eijk R."/>
            <person name="Schleper C."/>
            <person name="Guy L."/>
            <person name="Ettema T.J."/>
        </authorList>
    </citation>
    <scope>NUCLEOTIDE SEQUENCE</scope>
</reference>
<dbReference type="InterPro" id="IPR009078">
    <property type="entry name" value="Ferritin-like_SF"/>
</dbReference>
<protein>
    <recommendedName>
        <fullName evidence="1">Rubrerythrin diiron-binding domain-containing protein</fullName>
    </recommendedName>
</protein>
<dbReference type="GO" id="GO:0046872">
    <property type="term" value="F:metal ion binding"/>
    <property type="evidence" value="ECO:0007669"/>
    <property type="project" value="InterPro"/>
</dbReference>
<dbReference type="InterPro" id="IPR003251">
    <property type="entry name" value="Rr_diiron-bd_dom"/>
</dbReference>
<organism evidence="2">
    <name type="scientific">marine sediment metagenome</name>
    <dbReference type="NCBI Taxonomy" id="412755"/>
    <lineage>
        <taxon>unclassified sequences</taxon>
        <taxon>metagenomes</taxon>
        <taxon>ecological metagenomes</taxon>
    </lineage>
</organism>
<proteinExistence type="predicted"/>
<dbReference type="Gene3D" id="1.20.1260.10">
    <property type="match status" value="1"/>
</dbReference>
<dbReference type="SUPFAM" id="SSF47240">
    <property type="entry name" value="Ferritin-like"/>
    <property type="match status" value="1"/>
</dbReference>